<dbReference type="GO" id="GO:0004222">
    <property type="term" value="F:metalloendopeptidase activity"/>
    <property type="evidence" value="ECO:0007669"/>
    <property type="project" value="InterPro"/>
</dbReference>
<dbReference type="InterPro" id="IPR001567">
    <property type="entry name" value="Pept_M3A_M3B_dom"/>
</dbReference>
<evidence type="ECO:0000313" key="8">
    <source>
        <dbReference type="EMBL" id="AWN82030.1"/>
    </source>
</evidence>
<dbReference type="GO" id="GO:0046872">
    <property type="term" value="F:metal ion binding"/>
    <property type="evidence" value="ECO:0007669"/>
    <property type="project" value="UniProtKB-UniRule"/>
</dbReference>
<evidence type="ECO:0000313" key="9">
    <source>
        <dbReference type="Proteomes" id="UP000245872"/>
    </source>
</evidence>
<name>A0A2Z3LJ01_9BACT</name>
<dbReference type="PANTHER" id="PTHR11804:SF48">
    <property type="entry name" value="PUTATIVE-RELATED"/>
    <property type="match status" value="1"/>
</dbReference>
<dbReference type="PANTHER" id="PTHR11804">
    <property type="entry name" value="PROTEASE M3 THIMET OLIGOPEPTIDASE-RELATED"/>
    <property type="match status" value="1"/>
</dbReference>
<evidence type="ECO:0000256" key="4">
    <source>
        <dbReference type="ARBA" id="ARBA00022833"/>
    </source>
</evidence>
<keyword evidence="3 6" id="KW-0378">Hydrolase</keyword>
<dbReference type="NCBIfam" id="TIGR02289">
    <property type="entry name" value="M3_not_pepF"/>
    <property type="match status" value="1"/>
</dbReference>
<keyword evidence="9" id="KW-1185">Reference proteome</keyword>
<feature type="domain" description="Peptidase M3A/M3B catalytic" evidence="7">
    <location>
        <begin position="191"/>
        <end position="573"/>
    </location>
</feature>
<dbReference type="Proteomes" id="UP000245872">
    <property type="component" value="Chromosome"/>
</dbReference>
<keyword evidence="2 6" id="KW-0479">Metal-binding</keyword>
<comment type="cofactor">
    <cofactor evidence="6">
        <name>Zn(2+)</name>
        <dbReference type="ChEBI" id="CHEBI:29105"/>
    </cofactor>
    <text evidence="6">Binds 1 zinc ion.</text>
</comment>
<dbReference type="InterPro" id="IPR045090">
    <property type="entry name" value="Pept_M3A_M3B"/>
</dbReference>
<dbReference type="SUPFAM" id="SSF55486">
    <property type="entry name" value="Metalloproteases ('zincins'), catalytic domain"/>
    <property type="match status" value="1"/>
</dbReference>
<reference evidence="8 9" key="1">
    <citation type="submission" date="2018-05" db="EMBL/GenBank/DDBJ databases">
        <title>Candidatus Cardinium hertigii Genome Assembly.</title>
        <authorList>
            <person name="Showmaker K.C."/>
            <person name="Walden K.O."/>
            <person name="Fields C.J."/>
            <person name="Lambert K.N."/>
            <person name="Hudson M.E."/>
        </authorList>
    </citation>
    <scope>NUCLEOTIDE SEQUENCE [LARGE SCALE GENOMIC DNA]</scope>
    <source>
        <strain evidence="9">cHgTN10</strain>
    </source>
</reference>
<dbReference type="RefSeq" id="WP_239302509.1">
    <property type="nucleotide sequence ID" value="NZ_CP029619.1"/>
</dbReference>
<keyword evidence="1 6" id="KW-0645">Protease</keyword>
<accession>A0A2Z3LJ01</accession>
<dbReference type="GO" id="GO:0006518">
    <property type="term" value="P:peptide metabolic process"/>
    <property type="evidence" value="ECO:0007669"/>
    <property type="project" value="TreeGrafter"/>
</dbReference>
<comment type="similarity">
    <text evidence="6">Belongs to the peptidase M3 family.</text>
</comment>
<evidence type="ECO:0000259" key="7">
    <source>
        <dbReference type="Pfam" id="PF01432"/>
    </source>
</evidence>
<dbReference type="Pfam" id="PF01432">
    <property type="entry name" value="Peptidase_M3"/>
    <property type="match status" value="1"/>
</dbReference>
<evidence type="ECO:0000256" key="5">
    <source>
        <dbReference type="ARBA" id="ARBA00023049"/>
    </source>
</evidence>
<dbReference type="InterPro" id="IPR011976">
    <property type="entry name" value="Pept_M3B_oligopep-rel"/>
</dbReference>
<keyword evidence="5 6" id="KW-0482">Metalloprotease</keyword>
<evidence type="ECO:0000256" key="1">
    <source>
        <dbReference type="ARBA" id="ARBA00022670"/>
    </source>
</evidence>
<sequence>MLLNLLYVTIKIALITTTMIIQKYKRTFLPSDFKLTDWSSVQPFYDQLLARDIHSVEQLKALLTDWSELEGMLEEDAGWRYIHASRDTTDPKAKENYEYYVTAILPHLEPVTNELQKKVLAAKDLSSLRQESAFDILVKKIENNIRCYREENITIQTDIQLNKQKFAIISSAMTVEIAGKETTLQQAATHLEDLDRSFRKEVYDKIQQRRMQDKDKLNELYSTLIRQRHQLALNAGFENFREYAFVAMHRFDYTPQDCFTFHEAVREAIVPLLNELAADRKKTLGLAQLQPFDHAVDRAGRAPLRPFADAAELIAKAIKVFESLDPCVASCLRTMQQMGHLDLDSRKGKAPGGYNYPLDETAVPFIFMNATATLQDMLTLFHEVGHAVHSFETHILPLNAFKHCPSEIAELASMSMELLTMPYWSVFFPNQEDLHRAQKEHLMHVMSCLPWIAAIDAFQHWVYTHPYHTVEERAQNWDRIFSSFSDTITDWTGYEEAKAHLWQKQLHLFEVPFYYIEYAIAQLGAIGVWKNAQANPKQALADYLNALKLGYTRSIAKVYQTAATRFDFSREHIHSLAQFVRKAWNDLTV</sequence>
<proteinExistence type="inferred from homology"/>
<dbReference type="Gene3D" id="1.10.1370.30">
    <property type="match status" value="1"/>
</dbReference>
<keyword evidence="4 6" id="KW-0862">Zinc</keyword>
<dbReference type="EC" id="3.4.24.-" evidence="8"/>
<dbReference type="KEGG" id="cher:DK880_00719"/>
<organism evidence="8 9">
    <name type="scientific">Candidatus Cardinium hertigii</name>
    <dbReference type="NCBI Taxonomy" id="247481"/>
    <lineage>
        <taxon>Bacteria</taxon>
        <taxon>Pseudomonadati</taxon>
        <taxon>Bacteroidota</taxon>
        <taxon>Cytophagia</taxon>
        <taxon>Cytophagales</taxon>
        <taxon>Amoebophilaceae</taxon>
        <taxon>Candidatus Cardinium</taxon>
    </lineage>
</organism>
<evidence type="ECO:0000256" key="3">
    <source>
        <dbReference type="ARBA" id="ARBA00022801"/>
    </source>
</evidence>
<protein>
    <submittedName>
        <fullName evidence="8">Oligoendopeptidase F, plasmid</fullName>
        <ecNumber evidence="8">3.4.24.-</ecNumber>
    </submittedName>
</protein>
<dbReference type="AlphaFoldDB" id="A0A2Z3LJ01"/>
<gene>
    <name evidence="8" type="primary">pepF1</name>
    <name evidence="8" type="ORF">DK880_00719</name>
</gene>
<evidence type="ECO:0000256" key="2">
    <source>
        <dbReference type="ARBA" id="ARBA00022723"/>
    </source>
</evidence>
<dbReference type="CDD" id="cd09606">
    <property type="entry name" value="M3B_PepF"/>
    <property type="match status" value="1"/>
</dbReference>
<dbReference type="GO" id="GO:0006508">
    <property type="term" value="P:proteolysis"/>
    <property type="evidence" value="ECO:0007669"/>
    <property type="project" value="UniProtKB-KW"/>
</dbReference>
<evidence type="ECO:0000256" key="6">
    <source>
        <dbReference type="RuleBase" id="RU003435"/>
    </source>
</evidence>
<dbReference type="EMBL" id="CP029619">
    <property type="protein sequence ID" value="AWN82030.1"/>
    <property type="molecule type" value="Genomic_DNA"/>
</dbReference>